<proteinExistence type="predicted"/>
<name>A0A2A9CS68_9ACTN</name>
<reference evidence="1 2" key="1">
    <citation type="submission" date="2017-10" db="EMBL/GenBank/DDBJ databases">
        <title>Sequencing the genomes of 1000 actinobacteria strains.</title>
        <authorList>
            <person name="Klenk H.-P."/>
        </authorList>
    </citation>
    <scope>NUCLEOTIDE SEQUENCE [LARGE SCALE GENOMIC DNA]</scope>
    <source>
        <strain evidence="1 2">DSM 15597</strain>
    </source>
</reference>
<dbReference type="EMBL" id="PDJC01000001">
    <property type="protein sequence ID" value="PFG16379.1"/>
    <property type="molecule type" value="Genomic_DNA"/>
</dbReference>
<protein>
    <recommendedName>
        <fullName evidence="3">Protein ImuA</fullName>
    </recommendedName>
</protein>
<evidence type="ECO:0000313" key="1">
    <source>
        <dbReference type="EMBL" id="PFG16379.1"/>
    </source>
</evidence>
<accession>A0A2A9CS68</accession>
<dbReference type="RefSeq" id="WP_211283281.1">
    <property type="nucleotide sequence ID" value="NZ_PDJC01000001.1"/>
</dbReference>
<gene>
    <name evidence="1" type="ORF">ATK74_0916</name>
</gene>
<keyword evidence="2" id="KW-1185">Reference proteome</keyword>
<organism evidence="1 2">
    <name type="scientific">Propionicimonas paludicola</name>
    <dbReference type="NCBI Taxonomy" id="185243"/>
    <lineage>
        <taxon>Bacteria</taxon>
        <taxon>Bacillati</taxon>
        <taxon>Actinomycetota</taxon>
        <taxon>Actinomycetes</taxon>
        <taxon>Propionibacteriales</taxon>
        <taxon>Nocardioidaceae</taxon>
        <taxon>Propionicimonas</taxon>
    </lineage>
</organism>
<dbReference type="AlphaFoldDB" id="A0A2A9CS68"/>
<dbReference type="Proteomes" id="UP000226079">
    <property type="component" value="Unassembled WGS sequence"/>
</dbReference>
<comment type="caution">
    <text evidence="1">The sequence shown here is derived from an EMBL/GenBank/DDBJ whole genome shotgun (WGS) entry which is preliminary data.</text>
</comment>
<evidence type="ECO:0008006" key="3">
    <source>
        <dbReference type="Google" id="ProtNLM"/>
    </source>
</evidence>
<evidence type="ECO:0000313" key="2">
    <source>
        <dbReference type="Proteomes" id="UP000226079"/>
    </source>
</evidence>
<sequence length="228" mass="23511">MKAAFAVPNSASPAELLASLRAQVANAEARVRQQPFGLDPVLADLLGETGLKPGAAYCLAPSGALLNVLLAGASAQGHWCGAVGIPTLSAEAAAAAGVNLERLVLVPDPGEQWLAATAALAEVIPVLALRPPGRVREADAARLAARLRDRGGVLLVAGDWPRAEARFRIGSRSWQGLGLGHGHLRSQEVQVSVTSKRYPSGRSARVLLPASDGTLRAIEAPSPLRAVG</sequence>